<dbReference type="AlphaFoldDB" id="A0A6J0B7R4"/>
<dbReference type="PROSITE" id="PS50005">
    <property type="entry name" value="TPR"/>
    <property type="match status" value="2"/>
</dbReference>
<proteinExistence type="predicted"/>
<dbReference type="SMART" id="SM00028">
    <property type="entry name" value="TPR"/>
    <property type="match status" value="5"/>
</dbReference>
<feature type="chain" id="PRO_5026987038" evidence="2">
    <location>
        <begin position="22"/>
        <end position="1139"/>
    </location>
</feature>
<evidence type="ECO:0000313" key="4">
    <source>
        <dbReference type="RefSeq" id="XP_015509658.1"/>
    </source>
</evidence>
<gene>
    <name evidence="4 5" type="primary">LOC107216855</name>
</gene>
<reference evidence="4" key="1">
    <citation type="submission" date="2025-04" db="UniProtKB">
        <authorList>
            <consortium name="RefSeq"/>
        </authorList>
    </citation>
    <scope>IDENTIFICATION</scope>
    <source>
        <tissue evidence="5">Thorax and Abdomen</tissue>
        <tissue evidence="4">Whole body</tissue>
    </source>
</reference>
<keyword evidence="2" id="KW-0732">Signal</keyword>
<accession>A0A6J0B7R4</accession>
<keyword evidence="1" id="KW-0802">TPR repeat</keyword>
<dbReference type="GO" id="GO:0005737">
    <property type="term" value="C:cytoplasm"/>
    <property type="evidence" value="ECO:0007669"/>
    <property type="project" value="TreeGrafter"/>
</dbReference>
<dbReference type="OrthoDB" id="2115703at2759"/>
<dbReference type="Gene3D" id="1.25.40.10">
    <property type="entry name" value="Tetratricopeptide repeat domain"/>
    <property type="match status" value="3"/>
</dbReference>
<feature type="signal peptide" evidence="2">
    <location>
        <begin position="1"/>
        <end position="21"/>
    </location>
</feature>
<organism evidence="3 4">
    <name type="scientific">Neodiprion lecontei</name>
    <name type="common">Redheaded pine sawfly</name>
    <dbReference type="NCBI Taxonomy" id="441921"/>
    <lineage>
        <taxon>Eukaryota</taxon>
        <taxon>Metazoa</taxon>
        <taxon>Ecdysozoa</taxon>
        <taxon>Arthropoda</taxon>
        <taxon>Hexapoda</taxon>
        <taxon>Insecta</taxon>
        <taxon>Pterygota</taxon>
        <taxon>Neoptera</taxon>
        <taxon>Endopterygota</taxon>
        <taxon>Hymenoptera</taxon>
        <taxon>Tenthredinoidea</taxon>
        <taxon>Diprionidae</taxon>
        <taxon>Diprioninae</taxon>
        <taxon>Neodiprion</taxon>
    </lineage>
</organism>
<dbReference type="RefSeq" id="XP_015509658.1">
    <property type="nucleotide sequence ID" value="XM_015654172.1"/>
</dbReference>
<dbReference type="GO" id="GO:0030041">
    <property type="term" value="P:actin filament polymerization"/>
    <property type="evidence" value="ECO:0007669"/>
    <property type="project" value="TreeGrafter"/>
</dbReference>
<dbReference type="SUPFAM" id="SSF48452">
    <property type="entry name" value="TPR-like"/>
    <property type="match status" value="1"/>
</dbReference>
<evidence type="ECO:0000256" key="1">
    <source>
        <dbReference type="PROSITE-ProRule" id="PRU00339"/>
    </source>
</evidence>
<dbReference type="KEGG" id="nlo:107216855"/>
<dbReference type="PANTHER" id="PTHR16091">
    <property type="entry name" value="TTC17 PROTEIN"/>
    <property type="match status" value="1"/>
</dbReference>
<feature type="repeat" description="TPR" evidence="1">
    <location>
        <begin position="1076"/>
        <end position="1109"/>
    </location>
</feature>
<evidence type="ECO:0000313" key="3">
    <source>
        <dbReference type="Proteomes" id="UP000829291"/>
    </source>
</evidence>
<dbReference type="InterPro" id="IPR019734">
    <property type="entry name" value="TPR_rpt"/>
</dbReference>
<name>A0A6J0B7R4_NEOLC</name>
<dbReference type="GO" id="GO:0015629">
    <property type="term" value="C:actin cytoskeleton"/>
    <property type="evidence" value="ECO:0007669"/>
    <property type="project" value="TreeGrafter"/>
</dbReference>
<dbReference type="Proteomes" id="UP000829291">
    <property type="component" value="Chromosome 4"/>
</dbReference>
<evidence type="ECO:0000313" key="5">
    <source>
        <dbReference type="RefSeq" id="XP_046593038.1"/>
    </source>
</evidence>
<sequence>MMLKSTKVFLAFFEIILGISATTHWVVTENGRIQSQPDSVFQMRRPYDLVAFLEQEDRRNAVDALYRQLVARKAAIHSRCASLDSAMDVETRLYSTDPDCLLAGKPLADVDLYASVATDGSYRNGVTQKDYLLDGVPKDGKKKVPDCKKTFPLDFSMFTFEHLSAMRNRKNLTQQQEKGLIKYLPPGTDLNKFGHQVAYGLIRNSSSWLHFNLAAIYWRVRGDSYNALECGRRAIVTAPRRYRDIALLTTGGILHAAKHSGEAAIILHTAISYAPTQSHQHLALGHVYAALGDYNRSVACYDNCLRLAPTMDQARHAKHAILCHQKLEIALTSLLQQLQDILAELHAYHGQQEEWLKLQERVLWEQAPKAAFIRLQNGNIQEETLGTILTTRGQSCMQRGGNDAILTCDVTSESQMLAHNLQIDLSVSFQLLKNVENQLTKIEEQMAKSRSWHASKDRTIKSTEFPKERGPEFFTVFMEPTGRPKYHNFKIKEGTEEFENEKWPRASDCEGRLPLLTDSKQYVPAYLPPENKGYATHLFVSELIGIDPGKEHSLPWYPPACEAPKTFDAKYISTTLLKATIGNNLPDSSLSQVLKSLVKDSELAEIGQRILTATRSKVAAPWVLSMLASLHWRVVGKPRNALDCLQLALSTVPNKFRDVPLVSIASISQKVGLIEDALRVAREAIEVNPVEPITNFLYGSLLHVKGNNSGAIHHLKQTLRVDVHAINGRALTMLRTLACQEWLNNGGPDSAGSPSGTETCGAPHLPPEMITRHKLCVGEAVVCDSDGKNCKHVQCDAVRTTGDTTGSARCTRKVEKVIKHQSLIDTLMTTGNEGGADESELENMVNMEQNSFHMRISCGDDVKEPGVNVLDDFYVSMTEDGSNDAGLQIHDITGMFSLSPKGCRDMRHPPSRSFQSMWHHITARNIDISHDLKPLKDGPYQQPICEGGNPDINDVANLDALSEVLPNMTELDNAEWLALMANDQKSTVEQLGAGIAVALRKNSRSWTLATAAALYWRVDGHSRRAVDCIRQALVNAPDGMQDVPLITLASLLSKRGFHQDALRIADLALMKGPEFVINHFSMANLHTAVGDFEKAISFYRSSLALDPNFEPARSKLQAILCLLLFDESTQTLREMTGNN</sequence>
<dbReference type="InterPro" id="IPR052630">
    <property type="entry name" value="TTC17"/>
</dbReference>
<dbReference type="GeneID" id="107216855"/>
<evidence type="ECO:0000256" key="2">
    <source>
        <dbReference type="SAM" id="SignalP"/>
    </source>
</evidence>
<keyword evidence="3" id="KW-1185">Reference proteome</keyword>
<dbReference type="RefSeq" id="XP_046593038.1">
    <property type="nucleotide sequence ID" value="XM_046737082.1"/>
</dbReference>
<dbReference type="PANTHER" id="PTHR16091:SF1">
    <property type="entry name" value="TETRATRICOPEPTIDE REPEAT PROTEIN 17"/>
    <property type="match status" value="1"/>
</dbReference>
<dbReference type="Pfam" id="PF13181">
    <property type="entry name" value="TPR_8"/>
    <property type="match status" value="1"/>
</dbReference>
<dbReference type="InterPro" id="IPR011990">
    <property type="entry name" value="TPR-like_helical_dom_sf"/>
</dbReference>
<dbReference type="Pfam" id="PF13176">
    <property type="entry name" value="TPR_7"/>
    <property type="match status" value="1"/>
</dbReference>
<feature type="repeat" description="TPR" evidence="1">
    <location>
        <begin position="278"/>
        <end position="311"/>
    </location>
</feature>
<dbReference type="InParanoid" id="A0A6J0B7R4"/>
<protein>
    <submittedName>
        <fullName evidence="4 5">Tetratricopeptide repeat protein 17</fullName>
    </submittedName>
</protein>